<reference evidence="8 9" key="1">
    <citation type="journal article" date="2011" name="J. Bacteriol.">
        <title>Draft genome sequence of the anoxygenic filamentous phototrophic bacterium Oscillochloris trichoides subsp. DG-6.</title>
        <authorList>
            <person name="Kuznetsov B.B."/>
            <person name="Ivanovsky R.N."/>
            <person name="Keppen O.I."/>
            <person name="Sukhacheva M.V."/>
            <person name="Bumazhkin B.K."/>
            <person name="Patutina E.O."/>
            <person name="Beletsky A.V."/>
            <person name="Mardanov A.V."/>
            <person name="Baslerov R.V."/>
            <person name="Panteleeva A.N."/>
            <person name="Kolganova T.V."/>
            <person name="Ravin N.V."/>
            <person name="Skryabin K.G."/>
        </authorList>
    </citation>
    <scope>NUCLEOTIDE SEQUENCE [LARGE SCALE GENOMIC DNA]</scope>
    <source>
        <strain evidence="8 9">DG-6</strain>
    </source>
</reference>
<dbReference type="PRINTS" id="PR00507">
    <property type="entry name" value="N12N6MTFRASE"/>
</dbReference>
<dbReference type="AlphaFoldDB" id="E1IBT5"/>
<keyword evidence="2" id="KW-0489">Methyltransferase</keyword>
<dbReference type="Pfam" id="PF07669">
    <property type="entry name" value="Eco57I"/>
    <property type="match status" value="1"/>
</dbReference>
<dbReference type="PANTHER" id="PTHR33841">
    <property type="entry name" value="DNA METHYLTRANSFERASE YEEA-RELATED"/>
    <property type="match status" value="1"/>
</dbReference>
<dbReference type="InterPro" id="IPR050953">
    <property type="entry name" value="N4_N6_ade-DNA_methylase"/>
</dbReference>
<dbReference type="InterPro" id="IPR056716">
    <property type="entry name" value="DUF7814"/>
</dbReference>
<sequence length="1035" mass="118968">MSINLKNLRAAVQDFDWVKVFRSSLKWTKPSDTVRVEVLENQRYTLTPIADTGGMQVYVVRSDDGALPPRPIRNKIEIRLRRTQVEHILVFEDAAQQTAVIQWVKRGSQGRRTREYHYRRGESGEVLLQKLQGIAFTIADFDSQGRIEITKVTARVAKNLDVEQVTKKFYTEFDRQRSAFQTFIQGIPLESDQRWYVSVMLNRLMFISFIQAKGFLNNNTDYLRERLTWSQTHLGPDRYYRDFLRVLFFEGFAMEAQERSPAVNQKLGTIPYLNGGLFLPHPLEDQYGTAIDIPDSAFEKLFAFFSLWRWHLSERPGTSDREIDPDVLGYIFEKYINQKQMGAYYTRDDITGYICRNTIIPALFDKASLTLAPLDLPHTITDYIYPAMQQPEPLPTETEREHAARRARVAALVAEAQAGKIATINDAVTANLNLEEMLGDLIPRLDATQTYHLYTALAGDPAAGKLPLSVLDPTVGSGAFLFAALRILKPIYEALLDRMDELLELNQTNRLPLREVLDAAEEHANRDYFITKSIVVRNLYGVDLMAEATEICKLRLFLRMVADLDEARHIEPLPDIDFNIRAGNTLVGYARPEEIGLVYSGSAVGMNPRQQKLLTEIQEVQRELTGYRNAQLQYNPSSAEGRSLRQTIRTRLDAINTGLNTDLLKIGQIRQEPDGSYNTQPFHWFTAFYAILNAGGFDVIVGNPPYVGYSKVRKEYRVFGYRTEASGNLYSFAIERSLNLLARQGRFGVIVPIASVSTEGMETLQKLYEKYTQYHSHYAVRPGKLFVGVDMNLTITLLHQKDNQPQIFSTTYYRWFSGEHSDRTFLFDKMTYTQYVKVGKHANPLPKIGSPIEVAILKKMHGHNRKIKDIVSCQGSQIYYHSGGRYWRKALLEKLSSHYKLVVVPEYLRSVVLVLLNSQLFYWYWITNSNCMDVVSREVLELPVFDVSKSDFKRFTELEQQLLAVYYNNQTTRSRRGELISTDEINFDVGKAKPVLDEIDRVLARHYGFSDEELDFIINYDIKYRMGRGEAEEEE</sequence>
<keyword evidence="4" id="KW-0949">S-adenosyl-L-methionine</keyword>
<evidence type="ECO:0000256" key="1">
    <source>
        <dbReference type="ARBA" id="ARBA00011900"/>
    </source>
</evidence>
<dbReference type="REBASE" id="29510">
    <property type="entry name" value="OtrDG6ORF786P"/>
</dbReference>
<dbReference type="Pfam" id="PF25120">
    <property type="entry name" value="DUF7814"/>
    <property type="match status" value="1"/>
</dbReference>
<dbReference type="GO" id="GO:0003676">
    <property type="term" value="F:nucleic acid binding"/>
    <property type="evidence" value="ECO:0007669"/>
    <property type="project" value="InterPro"/>
</dbReference>
<dbReference type="GO" id="GO:0032259">
    <property type="term" value="P:methylation"/>
    <property type="evidence" value="ECO:0007669"/>
    <property type="project" value="UniProtKB-KW"/>
</dbReference>
<dbReference type="STRING" id="765420.OSCT_0786"/>
<dbReference type="PANTHER" id="PTHR33841:SF1">
    <property type="entry name" value="DNA METHYLTRANSFERASE A"/>
    <property type="match status" value="1"/>
</dbReference>
<accession>E1IBT5</accession>
<dbReference type="SUPFAM" id="SSF53335">
    <property type="entry name" value="S-adenosyl-L-methionine-dependent methyltransferases"/>
    <property type="match status" value="1"/>
</dbReference>
<dbReference type="HOGENOM" id="CLU_284115_0_0_0"/>
<dbReference type="InterPro" id="IPR002052">
    <property type="entry name" value="DNA_methylase_N6_adenine_CS"/>
</dbReference>
<dbReference type="EMBL" id="ADVR01000015">
    <property type="protein sequence ID" value="EFO81351.1"/>
    <property type="molecule type" value="Genomic_DNA"/>
</dbReference>
<evidence type="ECO:0000313" key="8">
    <source>
        <dbReference type="EMBL" id="EFO81351.1"/>
    </source>
</evidence>
<evidence type="ECO:0000256" key="3">
    <source>
        <dbReference type="ARBA" id="ARBA00022679"/>
    </source>
</evidence>
<dbReference type="GO" id="GO:0009007">
    <property type="term" value="F:site-specific DNA-methyltransferase (adenine-specific) activity"/>
    <property type="evidence" value="ECO:0007669"/>
    <property type="project" value="UniProtKB-EC"/>
</dbReference>
<name>E1IBT5_9CHLR</name>
<evidence type="ECO:0000313" key="9">
    <source>
        <dbReference type="Proteomes" id="UP000054010"/>
    </source>
</evidence>
<dbReference type="PROSITE" id="PS00092">
    <property type="entry name" value="N6_MTASE"/>
    <property type="match status" value="1"/>
</dbReference>
<dbReference type="eggNOG" id="COG0827">
    <property type="taxonomic scope" value="Bacteria"/>
</dbReference>
<proteinExistence type="predicted"/>
<evidence type="ECO:0000256" key="5">
    <source>
        <dbReference type="ARBA" id="ARBA00047942"/>
    </source>
</evidence>
<comment type="catalytic activity">
    <reaction evidence="5">
        <text>a 2'-deoxyadenosine in DNA + S-adenosyl-L-methionine = an N(6)-methyl-2'-deoxyadenosine in DNA + S-adenosyl-L-homocysteine + H(+)</text>
        <dbReference type="Rhea" id="RHEA:15197"/>
        <dbReference type="Rhea" id="RHEA-COMP:12418"/>
        <dbReference type="Rhea" id="RHEA-COMP:12419"/>
        <dbReference type="ChEBI" id="CHEBI:15378"/>
        <dbReference type="ChEBI" id="CHEBI:57856"/>
        <dbReference type="ChEBI" id="CHEBI:59789"/>
        <dbReference type="ChEBI" id="CHEBI:90615"/>
        <dbReference type="ChEBI" id="CHEBI:90616"/>
        <dbReference type="EC" id="2.1.1.72"/>
    </reaction>
</comment>
<gene>
    <name evidence="8" type="ORF">OSCT_0786</name>
</gene>
<keyword evidence="3" id="KW-0808">Transferase</keyword>
<dbReference type="Gene3D" id="3.40.50.150">
    <property type="entry name" value="Vaccinia Virus protein VP39"/>
    <property type="match status" value="1"/>
</dbReference>
<dbReference type="InterPro" id="IPR011639">
    <property type="entry name" value="MethylTrfase_TaqI-like_dom"/>
</dbReference>
<keyword evidence="9" id="KW-1185">Reference proteome</keyword>
<organism evidence="8 9">
    <name type="scientific">Oscillochloris trichoides DG-6</name>
    <dbReference type="NCBI Taxonomy" id="765420"/>
    <lineage>
        <taxon>Bacteria</taxon>
        <taxon>Bacillati</taxon>
        <taxon>Chloroflexota</taxon>
        <taxon>Chloroflexia</taxon>
        <taxon>Chloroflexales</taxon>
        <taxon>Chloroflexineae</taxon>
        <taxon>Oscillochloridaceae</taxon>
        <taxon>Oscillochloris</taxon>
    </lineage>
</organism>
<dbReference type="Proteomes" id="UP000054010">
    <property type="component" value="Unassembled WGS sequence"/>
</dbReference>
<dbReference type="InterPro" id="IPR029063">
    <property type="entry name" value="SAM-dependent_MTases_sf"/>
</dbReference>
<dbReference type="GO" id="GO:0006304">
    <property type="term" value="P:DNA modification"/>
    <property type="evidence" value="ECO:0007669"/>
    <property type="project" value="InterPro"/>
</dbReference>
<feature type="domain" description="DUF7814" evidence="7">
    <location>
        <begin position="201"/>
        <end position="287"/>
    </location>
</feature>
<feature type="domain" description="Type II methyltransferase M.TaqI-like" evidence="6">
    <location>
        <begin position="538"/>
        <end position="771"/>
    </location>
</feature>
<dbReference type="eggNOG" id="COG1002">
    <property type="taxonomic scope" value="Bacteria"/>
</dbReference>
<dbReference type="EC" id="2.1.1.72" evidence="1"/>
<evidence type="ECO:0000259" key="6">
    <source>
        <dbReference type="Pfam" id="PF07669"/>
    </source>
</evidence>
<evidence type="ECO:0000256" key="2">
    <source>
        <dbReference type="ARBA" id="ARBA00022603"/>
    </source>
</evidence>
<comment type="caution">
    <text evidence="8">The sequence shown here is derived from an EMBL/GenBank/DDBJ whole genome shotgun (WGS) entry which is preliminary data.</text>
</comment>
<protein>
    <recommendedName>
        <fullName evidence="1">site-specific DNA-methyltransferase (adenine-specific)</fullName>
        <ecNumber evidence="1">2.1.1.72</ecNumber>
    </recommendedName>
</protein>
<evidence type="ECO:0000256" key="4">
    <source>
        <dbReference type="ARBA" id="ARBA00022691"/>
    </source>
</evidence>
<evidence type="ECO:0000259" key="7">
    <source>
        <dbReference type="Pfam" id="PF25120"/>
    </source>
</evidence>